<protein>
    <submittedName>
        <fullName evidence="2">Phage tail protein</fullName>
    </submittedName>
</protein>
<sequence>MDYYLGEIRLFAGSFAPAGWHLCDGTTLNISAYDALYSLLGTNYGGDGQTTFKLPDLRSRVPVGQGTGLGLTSRSLGQQFGVAQVSLTTNQMPIHSHGLVASTSLATAAQATGLVPAQNGSDLFYAPQPVAGANPQTMAPASVTVAGNNLPHDNIMPSMAMNYIIALQGIYPSRN</sequence>
<evidence type="ECO:0000313" key="2">
    <source>
        <dbReference type="EMBL" id="MFD2318213.1"/>
    </source>
</evidence>
<dbReference type="EMBL" id="JBHUIG010000004">
    <property type="protein sequence ID" value="MFD2318213.1"/>
    <property type="molecule type" value="Genomic_DNA"/>
</dbReference>
<dbReference type="RefSeq" id="WP_380105162.1">
    <property type="nucleotide sequence ID" value="NZ_JBHSIH010000001.1"/>
</dbReference>
<organism evidence="2 3">
    <name type="scientific">Delftia deserti</name>
    <dbReference type="NCBI Taxonomy" id="1651218"/>
    <lineage>
        <taxon>Bacteria</taxon>
        <taxon>Pseudomonadati</taxon>
        <taxon>Pseudomonadota</taxon>
        <taxon>Betaproteobacteria</taxon>
        <taxon>Burkholderiales</taxon>
        <taxon>Comamonadaceae</taxon>
        <taxon>Delftia</taxon>
    </lineage>
</organism>
<proteinExistence type="predicted"/>
<reference evidence="3" key="1">
    <citation type="journal article" date="2019" name="Int. J. Syst. Evol. Microbiol.">
        <title>The Global Catalogue of Microorganisms (GCM) 10K type strain sequencing project: providing services to taxonomists for standard genome sequencing and annotation.</title>
        <authorList>
            <consortium name="The Broad Institute Genomics Platform"/>
            <consortium name="The Broad Institute Genome Sequencing Center for Infectious Disease"/>
            <person name="Wu L."/>
            <person name="Ma J."/>
        </authorList>
    </citation>
    <scope>NUCLEOTIDE SEQUENCE [LARGE SCALE GENOMIC DNA]</scope>
    <source>
        <strain evidence="3">CCUG 62793</strain>
    </source>
</reference>
<evidence type="ECO:0000259" key="1">
    <source>
        <dbReference type="Pfam" id="PF07484"/>
    </source>
</evidence>
<dbReference type="InterPro" id="IPR011083">
    <property type="entry name" value="Phage_tail_collar_dom"/>
</dbReference>
<comment type="caution">
    <text evidence="2">The sequence shown here is derived from an EMBL/GenBank/DDBJ whole genome shotgun (WGS) entry which is preliminary data.</text>
</comment>
<evidence type="ECO:0000313" key="3">
    <source>
        <dbReference type="Proteomes" id="UP001597287"/>
    </source>
</evidence>
<keyword evidence="3" id="KW-1185">Reference proteome</keyword>
<dbReference type="Pfam" id="PF07484">
    <property type="entry name" value="Collar"/>
    <property type="match status" value="1"/>
</dbReference>
<dbReference type="Gene3D" id="3.90.1340.10">
    <property type="entry name" value="Phage tail collar domain"/>
    <property type="match status" value="1"/>
</dbReference>
<dbReference type="SUPFAM" id="SSF88874">
    <property type="entry name" value="Receptor-binding domain of short tail fibre protein gp12"/>
    <property type="match status" value="1"/>
</dbReference>
<accession>A0ABW5EJX1</accession>
<name>A0ABW5EJX1_9BURK</name>
<feature type="domain" description="Phage tail collar" evidence="1">
    <location>
        <begin position="6"/>
        <end position="62"/>
    </location>
</feature>
<dbReference type="Proteomes" id="UP001597287">
    <property type="component" value="Unassembled WGS sequence"/>
</dbReference>
<dbReference type="InterPro" id="IPR037053">
    <property type="entry name" value="Phage_tail_collar_dom_sf"/>
</dbReference>
<gene>
    <name evidence="2" type="ORF">ACFSPV_05830</name>
</gene>